<organism evidence="1 2">
    <name type="scientific">Bacillus haynesii</name>
    <dbReference type="NCBI Taxonomy" id="1925021"/>
    <lineage>
        <taxon>Bacteria</taxon>
        <taxon>Bacillati</taxon>
        <taxon>Bacillota</taxon>
        <taxon>Bacilli</taxon>
        <taxon>Bacillales</taxon>
        <taxon>Bacillaceae</taxon>
        <taxon>Bacillus</taxon>
    </lineage>
</organism>
<keyword evidence="2" id="KW-1185">Reference proteome</keyword>
<protein>
    <submittedName>
        <fullName evidence="1">Uncharacterized protein</fullName>
    </submittedName>
</protein>
<sequence>MNEGTAQKAEGRFHRLDKIAGRSVRCARTEGKCRICFIAYNGILLMRQALYKESQTLNDEMLHVNAGHFSHVDLVLDNHHVTK</sequence>
<accession>A0ABX3I953</accession>
<proteinExistence type="predicted"/>
<evidence type="ECO:0000313" key="2">
    <source>
        <dbReference type="Proteomes" id="UP000187046"/>
    </source>
</evidence>
<reference evidence="1 2" key="1">
    <citation type="submission" date="2016-12" db="EMBL/GenBank/DDBJ databases">
        <title>Bacillus phylogenomics.</title>
        <authorList>
            <person name="Dunlap C."/>
        </authorList>
    </citation>
    <scope>NUCLEOTIDE SEQUENCE [LARGE SCALE GENOMIC DNA]</scope>
    <source>
        <strain evidence="1 2">NRRL B-41327</strain>
    </source>
</reference>
<evidence type="ECO:0000313" key="1">
    <source>
        <dbReference type="EMBL" id="OMI30703.1"/>
    </source>
</evidence>
<gene>
    <name evidence="1" type="ORF">BTA31_01175</name>
</gene>
<dbReference type="Proteomes" id="UP000187046">
    <property type="component" value="Unassembled WGS sequence"/>
</dbReference>
<dbReference type="EMBL" id="MRBL01000001">
    <property type="protein sequence ID" value="OMI30703.1"/>
    <property type="molecule type" value="Genomic_DNA"/>
</dbReference>
<comment type="caution">
    <text evidence="1">The sequence shown here is derived from an EMBL/GenBank/DDBJ whole genome shotgun (WGS) entry which is preliminary data.</text>
</comment>
<name>A0ABX3I953_9BACI</name>